<accession>A0A8E2DTF3</accession>
<sequence length="53" mass="6113">MVQDNIKALEDAFLADYGRNRYQTSVGELVLPISYAAEHLQEWMKSKKLKIEA</sequence>
<evidence type="ECO:0000313" key="2">
    <source>
        <dbReference type="Proteomes" id="UP000250043"/>
    </source>
</evidence>
<name>A0A8E2DTF3_9APHY</name>
<protein>
    <submittedName>
        <fullName evidence="1">Uncharacterized protein</fullName>
    </submittedName>
</protein>
<dbReference type="AlphaFoldDB" id="A0A8E2DTF3"/>
<dbReference type="OrthoDB" id="440325at2759"/>
<keyword evidence="2" id="KW-1185">Reference proteome</keyword>
<gene>
    <name evidence="1" type="ORF">OBBRIDRAFT_788228</name>
</gene>
<reference evidence="1 2" key="1">
    <citation type="submission" date="2016-07" db="EMBL/GenBank/DDBJ databases">
        <title>Draft genome of the white-rot fungus Obba rivulosa 3A-2.</title>
        <authorList>
            <consortium name="DOE Joint Genome Institute"/>
            <person name="Miettinen O."/>
            <person name="Riley R."/>
            <person name="Acob R."/>
            <person name="Barry K."/>
            <person name="Cullen D."/>
            <person name="De Vries R."/>
            <person name="Hainaut M."/>
            <person name="Hatakka A."/>
            <person name="Henrissat B."/>
            <person name="Hilden K."/>
            <person name="Kuo R."/>
            <person name="Labutti K."/>
            <person name="Lipzen A."/>
            <person name="Makela M.R."/>
            <person name="Sandor L."/>
            <person name="Spatafora J.W."/>
            <person name="Grigoriev I.V."/>
            <person name="Hibbett D.S."/>
        </authorList>
    </citation>
    <scope>NUCLEOTIDE SEQUENCE [LARGE SCALE GENOMIC DNA]</scope>
    <source>
        <strain evidence="1 2">3A-2</strain>
    </source>
</reference>
<evidence type="ECO:0000313" key="1">
    <source>
        <dbReference type="EMBL" id="OCH95351.1"/>
    </source>
</evidence>
<proteinExistence type="predicted"/>
<organism evidence="1 2">
    <name type="scientific">Obba rivulosa</name>
    <dbReference type="NCBI Taxonomy" id="1052685"/>
    <lineage>
        <taxon>Eukaryota</taxon>
        <taxon>Fungi</taxon>
        <taxon>Dikarya</taxon>
        <taxon>Basidiomycota</taxon>
        <taxon>Agaricomycotina</taxon>
        <taxon>Agaricomycetes</taxon>
        <taxon>Polyporales</taxon>
        <taxon>Gelatoporiaceae</taxon>
        <taxon>Obba</taxon>
    </lineage>
</organism>
<dbReference type="Proteomes" id="UP000250043">
    <property type="component" value="Unassembled WGS sequence"/>
</dbReference>
<dbReference type="EMBL" id="KV722336">
    <property type="protein sequence ID" value="OCH95351.1"/>
    <property type="molecule type" value="Genomic_DNA"/>
</dbReference>